<dbReference type="HAMAP" id="MF_00154">
    <property type="entry name" value="CyoE_CtaB"/>
    <property type="match status" value="1"/>
</dbReference>
<feature type="transmembrane region" description="Helical" evidence="9">
    <location>
        <begin position="269"/>
        <end position="288"/>
    </location>
</feature>
<feature type="transmembrane region" description="Helical" evidence="9">
    <location>
        <begin position="108"/>
        <end position="127"/>
    </location>
</feature>
<comment type="subcellular location">
    <subcellularLocation>
        <location evidence="1 9">Cell membrane</location>
        <topology evidence="1 9">Multi-pass membrane protein</topology>
    </subcellularLocation>
</comment>
<comment type="function">
    <text evidence="9">Converts heme B (protoheme IX) to heme O by substitution of the vinyl group on carbon 2 of heme B porphyrin ring with a hydroxyethyl farnesyl side group.</text>
</comment>
<accession>A0A1B9P405</accession>
<evidence type="ECO:0000256" key="4">
    <source>
        <dbReference type="ARBA" id="ARBA00022692"/>
    </source>
</evidence>
<dbReference type="InterPro" id="IPR030470">
    <property type="entry name" value="UbiA_prenylTrfase_CS"/>
</dbReference>
<evidence type="ECO:0000256" key="1">
    <source>
        <dbReference type="ARBA" id="ARBA00004651"/>
    </source>
</evidence>
<feature type="transmembrane region" description="Helical" evidence="9">
    <location>
        <begin position="134"/>
        <end position="154"/>
    </location>
</feature>
<keyword evidence="4 9" id="KW-0812">Transmembrane</keyword>
<dbReference type="UniPathway" id="UPA00834">
    <property type="reaction ID" value="UER00712"/>
</dbReference>
<dbReference type="PROSITE" id="PS00943">
    <property type="entry name" value="UBIA"/>
    <property type="match status" value="1"/>
</dbReference>
<comment type="similarity">
    <text evidence="9">Belongs to the UbiA prenyltransferase family. Protoheme IX farnesyltransferase subfamily.</text>
</comment>
<dbReference type="EC" id="2.5.1.141" evidence="9"/>
<comment type="pathway">
    <text evidence="9">Porphyrin-containing compound metabolism; heme O biosynthesis; heme O from protoheme: step 1/1.</text>
</comment>
<keyword evidence="7 9" id="KW-0472">Membrane</keyword>
<feature type="transmembrane region" description="Helical" evidence="9">
    <location>
        <begin position="34"/>
        <end position="60"/>
    </location>
</feature>
<dbReference type="PANTHER" id="PTHR43448:SF2">
    <property type="entry name" value="PROTOHEME IX FARNESYLTRANSFERASE, MITOCHONDRIAL"/>
    <property type="match status" value="1"/>
</dbReference>
<dbReference type="InterPro" id="IPR000537">
    <property type="entry name" value="UbiA_prenyltransferase"/>
</dbReference>
<dbReference type="NCBIfam" id="NF003348">
    <property type="entry name" value="PRK04375.1-1"/>
    <property type="match status" value="1"/>
</dbReference>
<comment type="catalytic activity">
    <reaction evidence="8 9">
        <text>heme b + (2E,6E)-farnesyl diphosphate + H2O = Fe(II)-heme o + diphosphate</text>
        <dbReference type="Rhea" id="RHEA:28070"/>
        <dbReference type="ChEBI" id="CHEBI:15377"/>
        <dbReference type="ChEBI" id="CHEBI:33019"/>
        <dbReference type="ChEBI" id="CHEBI:60344"/>
        <dbReference type="ChEBI" id="CHEBI:60530"/>
        <dbReference type="ChEBI" id="CHEBI:175763"/>
        <dbReference type="EC" id="2.5.1.141"/>
    </reaction>
</comment>
<feature type="transmembrane region" description="Helical" evidence="9">
    <location>
        <begin position="209"/>
        <end position="227"/>
    </location>
</feature>
<sequence>MFKEYVSLTKPGIIMGNLISVLAGYFLAAKSESITLSLLIYTMLGVALVIASGCVVNNIFDRDIDAKMSRTRNRAIVTGSINIEFAFLFAIIMLLIGTGLLYKMANPLSAVMVLLGYVFYVFFYTMWYKRTSVYGTLVGSVSGAIPPLVGYLAVTNYLSLEAVLLFGLFCLWQMPHSYAIAMFRMKDYQQANIPVLPLVKGIQKARQHIMIYVLVFSVVALGLYAFGHTGYEYLAVVAISCYGWFKVTYRNMDESNYVQWSKSVFKTSLLVITAFSTVLGIELLPFSITF</sequence>
<dbReference type="InterPro" id="IPR006369">
    <property type="entry name" value="Protohaem_IX_farnesylTrfase"/>
</dbReference>
<comment type="caution">
    <text evidence="10">The sequence shown here is derived from an EMBL/GenBank/DDBJ whole genome shotgun (WGS) entry which is preliminary data.</text>
</comment>
<comment type="miscellaneous">
    <text evidence="9">Carbon 2 of the heme B porphyrin ring is defined according to the Fischer nomenclature.</text>
</comment>
<keyword evidence="5 9" id="KW-1133">Transmembrane helix</keyword>
<dbReference type="Pfam" id="PF01040">
    <property type="entry name" value="UbiA"/>
    <property type="match status" value="1"/>
</dbReference>
<dbReference type="CDD" id="cd13957">
    <property type="entry name" value="PT_UbiA_Cox10"/>
    <property type="match status" value="1"/>
</dbReference>
<organism evidence="10 11">
    <name type="scientific">Aliivibrio logei</name>
    <name type="common">Vibrio logei</name>
    <dbReference type="NCBI Taxonomy" id="688"/>
    <lineage>
        <taxon>Bacteria</taxon>
        <taxon>Pseudomonadati</taxon>
        <taxon>Pseudomonadota</taxon>
        <taxon>Gammaproteobacteria</taxon>
        <taxon>Vibrionales</taxon>
        <taxon>Vibrionaceae</taxon>
        <taxon>Aliivibrio</taxon>
    </lineage>
</organism>
<evidence type="ECO:0000256" key="8">
    <source>
        <dbReference type="ARBA" id="ARBA00047690"/>
    </source>
</evidence>
<dbReference type="OrthoDB" id="9814417at2"/>
<proteinExistence type="inferred from homology"/>
<dbReference type="AlphaFoldDB" id="A0A1B9P405"/>
<dbReference type="Gene3D" id="1.10.357.140">
    <property type="entry name" value="UbiA prenyltransferase"/>
    <property type="match status" value="1"/>
</dbReference>
<evidence type="ECO:0000256" key="9">
    <source>
        <dbReference type="HAMAP-Rule" id="MF_00154"/>
    </source>
</evidence>
<dbReference type="PANTHER" id="PTHR43448">
    <property type="entry name" value="PROTOHEME IX FARNESYLTRANSFERASE, MITOCHONDRIAL"/>
    <property type="match status" value="1"/>
</dbReference>
<dbReference type="Proteomes" id="UP000093523">
    <property type="component" value="Unassembled WGS sequence"/>
</dbReference>
<name>A0A1B9P405_ALILO</name>
<feature type="transmembrane region" description="Helical" evidence="9">
    <location>
        <begin position="12"/>
        <end position="28"/>
    </location>
</feature>
<dbReference type="RefSeq" id="WP_023602873.1">
    <property type="nucleotide sequence ID" value="NZ_CAWMPN010000004.1"/>
</dbReference>
<evidence type="ECO:0000256" key="7">
    <source>
        <dbReference type="ARBA" id="ARBA00023136"/>
    </source>
</evidence>
<dbReference type="GO" id="GO:0048034">
    <property type="term" value="P:heme O biosynthetic process"/>
    <property type="evidence" value="ECO:0007669"/>
    <property type="project" value="UniProtKB-UniRule"/>
</dbReference>
<reference evidence="10 11" key="1">
    <citation type="submission" date="2016-06" db="EMBL/GenBank/DDBJ databases">
        <authorList>
            <person name="Kjaerup R.B."/>
            <person name="Dalgaard T.S."/>
            <person name="Juul-Madsen H.R."/>
        </authorList>
    </citation>
    <scope>NUCLEOTIDE SEQUENCE [LARGE SCALE GENOMIC DNA]</scope>
    <source>
        <strain evidence="10 11">1S159</strain>
    </source>
</reference>
<dbReference type="EMBL" id="MAJU01000004">
    <property type="protein sequence ID" value="OCH23235.1"/>
    <property type="molecule type" value="Genomic_DNA"/>
</dbReference>
<evidence type="ECO:0000313" key="11">
    <source>
        <dbReference type="Proteomes" id="UP000093523"/>
    </source>
</evidence>
<dbReference type="GO" id="GO:0008495">
    <property type="term" value="F:protoheme IX farnesyltransferase activity"/>
    <property type="evidence" value="ECO:0007669"/>
    <property type="project" value="UniProtKB-UniRule"/>
</dbReference>
<keyword evidence="2 9" id="KW-1003">Cell membrane</keyword>
<keyword evidence="6 9" id="KW-0350">Heme biosynthesis</keyword>
<feature type="transmembrane region" description="Helical" evidence="9">
    <location>
        <begin position="233"/>
        <end position="249"/>
    </location>
</feature>
<keyword evidence="3 9" id="KW-0808">Transferase</keyword>
<dbReference type="STRING" id="688.A6E04_04850"/>
<evidence type="ECO:0000256" key="3">
    <source>
        <dbReference type="ARBA" id="ARBA00022679"/>
    </source>
</evidence>
<dbReference type="GO" id="GO:0005886">
    <property type="term" value="C:plasma membrane"/>
    <property type="evidence" value="ECO:0007669"/>
    <property type="project" value="UniProtKB-SubCell"/>
</dbReference>
<evidence type="ECO:0000256" key="6">
    <source>
        <dbReference type="ARBA" id="ARBA00023133"/>
    </source>
</evidence>
<gene>
    <name evidence="9" type="primary">cyoE</name>
    <name evidence="10" type="ORF">A6E04_04850</name>
</gene>
<protein>
    <recommendedName>
        <fullName evidence="9">Protoheme IX farnesyltransferase</fullName>
        <ecNumber evidence="9">2.5.1.141</ecNumber>
    </recommendedName>
    <alternativeName>
        <fullName evidence="9">Heme B farnesyltransferase</fullName>
    </alternativeName>
    <alternativeName>
        <fullName evidence="9">Heme O synthase</fullName>
    </alternativeName>
</protein>
<evidence type="ECO:0000313" key="10">
    <source>
        <dbReference type="EMBL" id="OCH23235.1"/>
    </source>
</evidence>
<feature type="transmembrane region" description="Helical" evidence="9">
    <location>
        <begin position="160"/>
        <end position="181"/>
    </location>
</feature>
<evidence type="ECO:0000256" key="5">
    <source>
        <dbReference type="ARBA" id="ARBA00022989"/>
    </source>
</evidence>
<feature type="transmembrane region" description="Helical" evidence="9">
    <location>
        <begin position="81"/>
        <end position="102"/>
    </location>
</feature>
<dbReference type="FunFam" id="1.10.357.140:FF:000001">
    <property type="entry name" value="Protoheme IX farnesyltransferase"/>
    <property type="match status" value="1"/>
</dbReference>
<dbReference type="NCBIfam" id="TIGR01473">
    <property type="entry name" value="cyoE_ctaB"/>
    <property type="match status" value="1"/>
</dbReference>
<evidence type="ECO:0000256" key="2">
    <source>
        <dbReference type="ARBA" id="ARBA00022475"/>
    </source>
</evidence>
<dbReference type="InterPro" id="IPR044878">
    <property type="entry name" value="UbiA_sf"/>
</dbReference>